<reference evidence="2 3" key="1">
    <citation type="submission" date="2022-10" db="EMBL/GenBank/DDBJ databases">
        <title>WGS assembly of Paspalum vaginatum 540-79.</title>
        <authorList>
            <person name="Sun G."/>
            <person name="Wase N."/>
            <person name="Shu S."/>
            <person name="Jenkins J."/>
            <person name="Zhou B."/>
            <person name="Torres-Rodriguez J."/>
            <person name="Chen C."/>
            <person name="Sandor L."/>
            <person name="Plott C."/>
            <person name="Yoshinga Y."/>
            <person name="Daum C."/>
            <person name="Qi P."/>
            <person name="Barry K."/>
            <person name="Lipzen A."/>
            <person name="Berry L."/>
            <person name="Pedersen C."/>
            <person name="Gottilla T."/>
            <person name="Foltz A."/>
            <person name="Yu H."/>
            <person name="O'Malley R."/>
            <person name="Zhang C."/>
            <person name="Devos K."/>
            <person name="Sigmon B."/>
            <person name="Yu B."/>
            <person name="Obata T."/>
            <person name="Schmutz J."/>
            <person name="Schnable J."/>
        </authorList>
    </citation>
    <scope>NUCLEOTIDE SEQUENCE [LARGE SCALE GENOMIC DNA]</scope>
    <source>
        <strain evidence="3">cv. 540-79</strain>
    </source>
</reference>
<evidence type="ECO:0000313" key="2">
    <source>
        <dbReference type="EMBL" id="KAJ1254745.1"/>
    </source>
</evidence>
<feature type="region of interest" description="Disordered" evidence="1">
    <location>
        <begin position="149"/>
        <end position="174"/>
    </location>
</feature>
<accession>A0A9W7X7I6</accession>
<proteinExistence type="predicted"/>
<name>A0A9W7X7I6_9POAL</name>
<sequence length="174" mass="18987">MCAHSRKLHAQVKGTIHNPAGACYYVTIHKLGRRPPARPWPWLPVLPPPPAAIALSSSSRPSRCCCWSRRPPAPLSSSGSYEDDRVHDFLRVLDRAAAYRRECFGECAKGCYCADNPYSCLRECMPTPPTRRCGATYDVVQGVFSSSATFASSSSSSRPETADAAGDMGDMRES</sequence>
<dbReference type="Proteomes" id="UP001164776">
    <property type="component" value="Unassembled WGS sequence"/>
</dbReference>
<dbReference type="EMBL" id="MU629912">
    <property type="protein sequence ID" value="KAJ1254745.1"/>
    <property type="molecule type" value="Genomic_DNA"/>
</dbReference>
<dbReference type="AlphaFoldDB" id="A0A9W7X7I6"/>
<evidence type="ECO:0000256" key="1">
    <source>
        <dbReference type="SAM" id="MobiDB-lite"/>
    </source>
</evidence>
<gene>
    <name evidence="2" type="ORF">BS78_K331600</name>
</gene>
<organism evidence="2 3">
    <name type="scientific">Paspalum vaginatum</name>
    <name type="common">seashore paspalum</name>
    <dbReference type="NCBI Taxonomy" id="158149"/>
    <lineage>
        <taxon>Eukaryota</taxon>
        <taxon>Viridiplantae</taxon>
        <taxon>Streptophyta</taxon>
        <taxon>Embryophyta</taxon>
        <taxon>Tracheophyta</taxon>
        <taxon>Spermatophyta</taxon>
        <taxon>Magnoliopsida</taxon>
        <taxon>Liliopsida</taxon>
        <taxon>Poales</taxon>
        <taxon>Poaceae</taxon>
        <taxon>PACMAD clade</taxon>
        <taxon>Panicoideae</taxon>
        <taxon>Andropogonodae</taxon>
        <taxon>Paspaleae</taxon>
        <taxon>Paspalinae</taxon>
        <taxon>Paspalum</taxon>
    </lineage>
</organism>
<keyword evidence="3" id="KW-1185">Reference proteome</keyword>
<comment type="caution">
    <text evidence="2">The sequence shown here is derived from an EMBL/GenBank/DDBJ whole genome shotgun (WGS) entry which is preliminary data.</text>
</comment>
<protein>
    <submittedName>
        <fullName evidence="2">Uncharacterized protein</fullName>
    </submittedName>
</protein>
<evidence type="ECO:0000313" key="3">
    <source>
        <dbReference type="Proteomes" id="UP001164776"/>
    </source>
</evidence>